<sequence length="160" mass="17441">MDHVRKCTEGFLDSPCTTNHSQEEPNNPEPTSSAGTSNRDAAFAPHSTGSCPRLCGILTGSYEEKRFPASTTQAQLWNKLCAHPCMIQWCGTIVETTSSPSSVLFLWEPEQAESNLNTDPPPAEDSDGISGRPDSRLIHKSAFKRIAGRLTAPLKRQGRS</sequence>
<evidence type="ECO:0000313" key="3">
    <source>
        <dbReference type="Proteomes" id="UP000646548"/>
    </source>
</evidence>
<protein>
    <submittedName>
        <fullName evidence="2">Uncharacterized protein</fullName>
    </submittedName>
</protein>
<feature type="region of interest" description="Disordered" evidence="1">
    <location>
        <begin position="112"/>
        <end position="135"/>
    </location>
</feature>
<proteinExistence type="predicted"/>
<accession>A0A834FJW6</accession>
<dbReference type="AlphaFoldDB" id="A0A834FJW6"/>
<dbReference type="Proteomes" id="UP000646548">
    <property type="component" value="Unassembled WGS sequence"/>
</dbReference>
<comment type="caution">
    <text evidence="2">The sequence shown here is derived from an EMBL/GenBank/DDBJ whole genome shotgun (WGS) entry which is preliminary data.</text>
</comment>
<feature type="compositionally biased region" description="Polar residues" evidence="1">
    <location>
        <begin position="29"/>
        <end position="39"/>
    </location>
</feature>
<feature type="region of interest" description="Disordered" evidence="1">
    <location>
        <begin position="1"/>
        <end position="47"/>
    </location>
</feature>
<reference evidence="2" key="1">
    <citation type="journal article" name="BMC Genomics">
        <title>Long-read sequencing and de novo genome assembly of marine medaka (Oryzias melastigma).</title>
        <authorList>
            <person name="Liang P."/>
            <person name="Saqib H.S.A."/>
            <person name="Ni X."/>
            <person name="Shen Y."/>
        </authorList>
    </citation>
    <scope>NUCLEOTIDE SEQUENCE</scope>
    <source>
        <strain evidence="2">Bigg-433</strain>
    </source>
</reference>
<gene>
    <name evidence="2" type="ORF">FQA47_019895</name>
</gene>
<evidence type="ECO:0000313" key="2">
    <source>
        <dbReference type="EMBL" id="KAF6735448.1"/>
    </source>
</evidence>
<organism evidence="2 3">
    <name type="scientific">Oryzias melastigma</name>
    <name type="common">Marine medaka</name>
    <dbReference type="NCBI Taxonomy" id="30732"/>
    <lineage>
        <taxon>Eukaryota</taxon>
        <taxon>Metazoa</taxon>
        <taxon>Chordata</taxon>
        <taxon>Craniata</taxon>
        <taxon>Vertebrata</taxon>
        <taxon>Euteleostomi</taxon>
        <taxon>Actinopterygii</taxon>
        <taxon>Neopterygii</taxon>
        <taxon>Teleostei</taxon>
        <taxon>Neoteleostei</taxon>
        <taxon>Acanthomorphata</taxon>
        <taxon>Ovalentaria</taxon>
        <taxon>Atherinomorphae</taxon>
        <taxon>Beloniformes</taxon>
        <taxon>Adrianichthyidae</taxon>
        <taxon>Oryziinae</taxon>
        <taxon>Oryzias</taxon>
    </lineage>
</organism>
<dbReference type="EMBL" id="WKFB01000105">
    <property type="protein sequence ID" value="KAF6735448.1"/>
    <property type="molecule type" value="Genomic_DNA"/>
</dbReference>
<evidence type="ECO:0000256" key="1">
    <source>
        <dbReference type="SAM" id="MobiDB-lite"/>
    </source>
</evidence>
<name>A0A834FJW6_ORYME</name>